<dbReference type="AlphaFoldDB" id="A0A0L0FXN9"/>
<name>A0A0L0FXN9_9EUKA</name>
<evidence type="ECO:0000313" key="2">
    <source>
        <dbReference type="Proteomes" id="UP000054560"/>
    </source>
</evidence>
<dbReference type="RefSeq" id="XP_014155474.1">
    <property type="nucleotide sequence ID" value="XM_014299999.1"/>
</dbReference>
<dbReference type="Proteomes" id="UP000054560">
    <property type="component" value="Unassembled WGS sequence"/>
</dbReference>
<dbReference type="EMBL" id="KQ242019">
    <property type="protein sequence ID" value="KNC81572.1"/>
    <property type="molecule type" value="Genomic_DNA"/>
</dbReference>
<accession>A0A0L0FXN9</accession>
<evidence type="ECO:0000313" key="1">
    <source>
        <dbReference type="EMBL" id="KNC81572.1"/>
    </source>
</evidence>
<reference evidence="1 2" key="1">
    <citation type="submission" date="2011-02" db="EMBL/GenBank/DDBJ databases">
        <title>The Genome Sequence of Sphaeroforma arctica JP610.</title>
        <authorList>
            <consortium name="The Broad Institute Genome Sequencing Platform"/>
            <person name="Russ C."/>
            <person name="Cuomo C."/>
            <person name="Young S.K."/>
            <person name="Zeng Q."/>
            <person name="Gargeya S."/>
            <person name="Alvarado L."/>
            <person name="Berlin A."/>
            <person name="Chapman S.B."/>
            <person name="Chen Z."/>
            <person name="Freedman E."/>
            <person name="Gellesch M."/>
            <person name="Goldberg J."/>
            <person name="Griggs A."/>
            <person name="Gujja S."/>
            <person name="Heilman E."/>
            <person name="Heiman D."/>
            <person name="Howarth C."/>
            <person name="Mehta T."/>
            <person name="Neiman D."/>
            <person name="Pearson M."/>
            <person name="Roberts A."/>
            <person name="Saif S."/>
            <person name="Shea T."/>
            <person name="Shenoy N."/>
            <person name="Sisk P."/>
            <person name="Stolte C."/>
            <person name="Sykes S."/>
            <person name="White J."/>
            <person name="Yandava C."/>
            <person name="Burger G."/>
            <person name="Gray M.W."/>
            <person name="Holland P.W.H."/>
            <person name="King N."/>
            <person name="Lang F.B.F."/>
            <person name="Roger A.J."/>
            <person name="Ruiz-Trillo I."/>
            <person name="Haas B."/>
            <person name="Nusbaum C."/>
            <person name="Birren B."/>
        </authorList>
    </citation>
    <scope>NUCLEOTIDE SEQUENCE [LARGE SCALE GENOMIC DNA]</scope>
    <source>
        <strain evidence="1 2">JP610</strain>
    </source>
</reference>
<sequence length="145" mass="15728">MAGFLDDGVFGHPGTLLERAKAKLLSFPPITKNKAQFEKSLDKVLAELPELIHRYSKATGKDWTKKLKKVVCGNLTLALVQDNATEVPAALMQNDDEAVAQAQDEHNYFQTKLLALFGLFLSGVEADGGIDVLMYGACACLSVCI</sequence>
<protein>
    <submittedName>
        <fullName evidence="1">Uncharacterized protein</fullName>
    </submittedName>
</protein>
<proteinExistence type="predicted"/>
<dbReference type="GeneID" id="25906612"/>
<keyword evidence="2" id="KW-1185">Reference proteome</keyword>
<gene>
    <name evidence="1" type="ORF">SARC_06108</name>
</gene>
<organism evidence="1 2">
    <name type="scientific">Sphaeroforma arctica JP610</name>
    <dbReference type="NCBI Taxonomy" id="667725"/>
    <lineage>
        <taxon>Eukaryota</taxon>
        <taxon>Ichthyosporea</taxon>
        <taxon>Ichthyophonida</taxon>
        <taxon>Sphaeroforma</taxon>
    </lineage>
</organism>